<reference evidence="1 2" key="1">
    <citation type="submission" date="2020-04" db="EMBL/GenBank/DDBJ databases">
        <title>Genome sequencing of novel species.</title>
        <authorList>
            <person name="Heo J."/>
            <person name="Kim S.-J."/>
            <person name="Kim J.-S."/>
            <person name="Hong S.-B."/>
            <person name="Kwon S.-W."/>
        </authorList>
    </citation>
    <scope>NUCLEOTIDE SEQUENCE [LARGE SCALE GENOMIC DNA]</scope>
    <source>
        <strain evidence="1 2">CJU-R4</strain>
    </source>
</reference>
<keyword evidence="2" id="KW-1185">Reference proteome</keyword>
<dbReference type="Proteomes" id="UP000501128">
    <property type="component" value="Chromosome"/>
</dbReference>
<organism evidence="1 2">
    <name type="scientific">Spirosoma rhododendri</name>
    <dbReference type="NCBI Taxonomy" id="2728024"/>
    <lineage>
        <taxon>Bacteria</taxon>
        <taxon>Pseudomonadati</taxon>
        <taxon>Bacteroidota</taxon>
        <taxon>Cytophagia</taxon>
        <taxon>Cytophagales</taxon>
        <taxon>Cytophagaceae</taxon>
        <taxon>Spirosoma</taxon>
    </lineage>
</organism>
<evidence type="ECO:0000313" key="1">
    <source>
        <dbReference type="EMBL" id="QJD79593.1"/>
    </source>
</evidence>
<dbReference type="RefSeq" id="WP_169551557.1">
    <property type="nucleotide sequence ID" value="NZ_CP051677.1"/>
</dbReference>
<sequence>MFQTSIGPYDGNSWESLIQICLKHKYADERYRRMDATVHGDLGIEGYTLSGRVFQCYCPDDDTTTADLTDKQKDKINKDLSKLVKNEHDLKSHLMDNKIKDWILITPEYRNKDIHAYCNKKATEYRDKKLSILHDDFFVHVHELDDYAAQIPIALKHLQFKLDIKESIDITSEYISDWKDAEISYTQNAIRKYGSVLPPNKPNREIKIESLTNHCVKNYLLGSDILRQWETRLPEKYESFVRLISSFEHSVATKCMISDENPNILYRDINNDLKVVLEQEFPELSKTMINTISDQVVSKWMLECHIDFE</sequence>
<dbReference type="EMBL" id="CP051677">
    <property type="protein sequence ID" value="QJD79593.1"/>
    <property type="molecule type" value="Genomic_DNA"/>
</dbReference>
<gene>
    <name evidence="1" type="ORF">HH216_15085</name>
</gene>
<dbReference type="KEGG" id="srho:HH216_15085"/>
<name>A0A7L5DQU0_9BACT</name>
<evidence type="ECO:0000313" key="2">
    <source>
        <dbReference type="Proteomes" id="UP000501128"/>
    </source>
</evidence>
<protein>
    <submittedName>
        <fullName evidence="1">Uncharacterized protein</fullName>
    </submittedName>
</protein>
<proteinExistence type="predicted"/>
<accession>A0A7L5DQU0</accession>
<dbReference type="AlphaFoldDB" id="A0A7L5DQU0"/>